<evidence type="ECO:0000313" key="1">
    <source>
        <dbReference type="EMBL" id="SFV00331.1"/>
    </source>
</evidence>
<evidence type="ECO:0000313" key="2">
    <source>
        <dbReference type="Proteomes" id="UP000199391"/>
    </source>
</evidence>
<dbReference type="STRING" id="1035707.SAMN05216552_101936"/>
<dbReference type="Pfam" id="PF09855">
    <property type="entry name" value="Zn_ribbon_13"/>
    <property type="match status" value="1"/>
</dbReference>
<reference evidence="2" key="1">
    <citation type="submission" date="2016-10" db="EMBL/GenBank/DDBJ databases">
        <authorList>
            <person name="Varghese N."/>
            <person name="Submissions S."/>
        </authorList>
    </citation>
    <scope>NUCLEOTIDE SEQUENCE [LARGE SCALE GENOMIC DNA]</scope>
    <source>
        <strain evidence="2">CGMCC 1.11014</strain>
    </source>
</reference>
<protein>
    <submittedName>
        <fullName evidence="1">Nucleic-acid-binding protein containing Zn-ribbon domain</fullName>
    </submittedName>
</protein>
<gene>
    <name evidence="1" type="ORF">SAMN05216552_101936</name>
</gene>
<sequence length="69" mass="7517">MSTDSKPCRNCGNSEFFTKEVSADGAAMLPIGALHGPKYQIVVCGSCGLTEWFVPSRFLPLVREKLDPL</sequence>
<dbReference type="Proteomes" id="UP000199391">
    <property type="component" value="Unassembled WGS sequence"/>
</dbReference>
<dbReference type="InterPro" id="IPR018652">
    <property type="entry name" value="DUF2082_NA-bd_Znr"/>
</dbReference>
<dbReference type="OrthoDB" id="9156817at2"/>
<organism evidence="1 2">
    <name type="scientific">Pseudoduganella namucuonensis</name>
    <dbReference type="NCBI Taxonomy" id="1035707"/>
    <lineage>
        <taxon>Bacteria</taxon>
        <taxon>Pseudomonadati</taxon>
        <taxon>Pseudomonadota</taxon>
        <taxon>Betaproteobacteria</taxon>
        <taxon>Burkholderiales</taxon>
        <taxon>Oxalobacteraceae</taxon>
        <taxon>Telluria group</taxon>
        <taxon>Pseudoduganella</taxon>
    </lineage>
</organism>
<dbReference type="EMBL" id="FPBO01000019">
    <property type="protein sequence ID" value="SFV00331.1"/>
    <property type="molecule type" value="Genomic_DNA"/>
</dbReference>
<dbReference type="RefSeq" id="WP_093557229.1">
    <property type="nucleotide sequence ID" value="NZ_FPBO01000019.1"/>
</dbReference>
<accession>A0A1I7KSB3</accession>
<name>A0A1I7KSB3_9BURK</name>
<proteinExistence type="predicted"/>
<dbReference type="AlphaFoldDB" id="A0A1I7KSB3"/>
<keyword evidence="2" id="KW-1185">Reference proteome</keyword>